<accession>A0A9D4S1U0</accession>
<proteinExistence type="predicted"/>
<protein>
    <submittedName>
        <fullName evidence="1">Uncharacterized protein</fullName>
    </submittedName>
</protein>
<name>A0A9D4S1U0_DREPO</name>
<sequence length="60" mass="6901">MAQRRAARFTTNRYRNTSSGADVLHLLQRESLADSRSKLQLVILYKIIHEFVDIPSDANL</sequence>
<dbReference type="AlphaFoldDB" id="A0A9D4S1U0"/>
<keyword evidence="2" id="KW-1185">Reference proteome</keyword>
<organism evidence="1 2">
    <name type="scientific">Dreissena polymorpha</name>
    <name type="common">Zebra mussel</name>
    <name type="synonym">Mytilus polymorpha</name>
    <dbReference type="NCBI Taxonomy" id="45954"/>
    <lineage>
        <taxon>Eukaryota</taxon>
        <taxon>Metazoa</taxon>
        <taxon>Spiralia</taxon>
        <taxon>Lophotrochozoa</taxon>
        <taxon>Mollusca</taxon>
        <taxon>Bivalvia</taxon>
        <taxon>Autobranchia</taxon>
        <taxon>Heteroconchia</taxon>
        <taxon>Euheterodonta</taxon>
        <taxon>Imparidentia</taxon>
        <taxon>Neoheterodontei</taxon>
        <taxon>Myida</taxon>
        <taxon>Dreissenoidea</taxon>
        <taxon>Dreissenidae</taxon>
        <taxon>Dreissena</taxon>
    </lineage>
</organism>
<gene>
    <name evidence="1" type="ORF">DPMN_011339</name>
</gene>
<evidence type="ECO:0000313" key="2">
    <source>
        <dbReference type="Proteomes" id="UP000828390"/>
    </source>
</evidence>
<evidence type="ECO:0000313" key="1">
    <source>
        <dbReference type="EMBL" id="KAH3887323.1"/>
    </source>
</evidence>
<reference evidence="1" key="1">
    <citation type="journal article" date="2019" name="bioRxiv">
        <title>The Genome of the Zebra Mussel, Dreissena polymorpha: A Resource for Invasive Species Research.</title>
        <authorList>
            <person name="McCartney M.A."/>
            <person name="Auch B."/>
            <person name="Kono T."/>
            <person name="Mallez S."/>
            <person name="Zhang Y."/>
            <person name="Obille A."/>
            <person name="Becker A."/>
            <person name="Abrahante J.E."/>
            <person name="Garbe J."/>
            <person name="Badalamenti J.P."/>
            <person name="Herman A."/>
            <person name="Mangelson H."/>
            <person name="Liachko I."/>
            <person name="Sullivan S."/>
            <person name="Sone E.D."/>
            <person name="Koren S."/>
            <person name="Silverstein K.A.T."/>
            <person name="Beckman K.B."/>
            <person name="Gohl D.M."/>
        </authorList>
    </citation>
    <scope>NUCLEOTIDE SEQUENCE</scope>
    <source>
        <strain evidence="1">Duluth1</strain>
        <tissue evidence="1">Whole animal</tissue>
    </source>
</reference>
<reference evidence="1" key="2">
    <citation type="submission" date="2020-11" db="EMBL/GenBank/DDBJ databases">
        <authorList>
            <person name="McCartney M.A."/>
            <person name="Auch B."/>
            <person name="Kono T."/>
            <person name="Mallez S."/>
            <person name="Becker A."/>
            <person name="Gohl D.M."/>
            <person name="Silverstein K.A.T."/>
            <person name="Koren S."/>
            <person name="Bechman K.B."/>
            <person name="Herman A."/>
            <person name="Abrahante J.E."/>
            <person name="Garbe J."/>
        </authorList>
    </citation>
    <scope>NUCLEOTIDE SEQUENCE</scope>
    <source>
        <strain evidence="1">Duluth1</strain>
        <tissue evidence="1">Whole animal</tissue>
    </source>
</reference>
<comment type="caution">
    <text evidence="1">The sequence shown here is derived from an EMBL/GenBank/DDBJ whole genome shotgun (WGS) entry which is preliminary data.</text>
</comment>
<dbReference type="Proteomes" id="UP000828390">
    <property type="component" value="Unassembled WGS sequence"/>
</dbReference>
<dbReference type="EMBL" id="JAIWYP010000001">
    <property type="protein sequence ID" value="KAH3887323.1"/>
    <property type="molecule type" value="Genomic_DNA"/>
</dbReference>